<reference evidence="5" key="1">
    <citation type="submission" date="2019-08" db="EMBL/GenBank/DDBJ databases">
        <title>Reference gene set and small RNA set construction with multiple tissues from Davidia involucrata Baill.</title>
        <authorList>
            <person name="Yang H."/>
            <person name="Zhou C."/>
            <person name="Li G."/>
            <person name="Wang J."/>
            <person name="Gao P."/>
            <person name="Wang M."/>
            <person name="Wang R."/>
            <person name="Zhao Y."/>
        </authorList>
    </citation>
    <scope>NUCLEOTIDE SEQUENCE</scope>
    <source>
        <tissue evidence="5">Mixed with DoveR01_LX</tissue>
    </source>
</reference>
<dbReference type="InterPro" id="IPR036427">
    <property type="entry name" value="Bromodomain-like_sf"/>
</dbReference>
<dbReference type="CDD" id="cd04369">
    <property type="entry name" value="Bromodomain"/>
    <property type="match status" value="1"/>
</dbReference>
<evidence type="ECO:0000256" key="2">
    <source>
        <dbReference type="PROSITE-ProRule" id="PRU00035"/>
    </source>
</evidence>
<evidence type="ECO:0000256" key="3">
    <source>
        <dbReference type="SAM" id="MobiDB-lite"/>
    </source>
</evidence>
<dbReference type="PANTHER" id="PTHR22881:SF11">
    <property type="entry name" value="BROMODOMAIN-CONTAINING PROTEIN DDB_G0270170-LIKE ISOFORM X1"/>
    <property type="match status" value="1"/>
</dbReference>
<evidence type="ECO:0000313" key="5">
    <source>
        <dbReference type="EMBL" id="MPA30856.1"/>
    </source>
</evidence>
<protein>
    <recommendedName>
        <fullName evidence="4">Bromo domain-containing protein</fullName>
    </recommendedName>
</protein>
<feature type="compositionally biased region" description="Basic and acidic residues" evidence="3">
    <location>
        <begin position="61"/>
        <end position="71"/>
    </location>
</feature>
<dbReference type="PANTHER" id="PTHR22881">
    <property type="entry name" value="BROMODOMAIN CONTAINING PROTEIN"/>
    <property type="match status" value="1"/>
</dbReference>
<feature type="region of interest" description="Disordered" evidence="3">
    <location>
        <begin position="481"/>
        <end position="503"/>
    </location>
</feature>
<gene>
    <name evidence="5" type="ORF">Din_000297</name>
</gene>
<dbReference type="PRINTS" id="PR00503">
    <property type="entry name" value="BROMODOMAIN"/>
</dbReference>
<feature type="region of interest" description="Disordered" evidence="3">
    <location>
        <begin position="256"/>
        <end position="298"/>
    </location>
</feature>
<name>A0A5B6YHH6_DAVIN</name>
<accession>A0A5B6YHH6</accession>
<organism evidence="5">
    <name type="scientific">Davidia involucrata</name>
    <name type="common">Dove tree</name>
    <dbReference type="NCBI Taxonomy" id="16924"/>
    <lineage>
        <taxon>Eukaryota</taxon>
        <taxon>Viridiplantae</taxon>
        <taxon>Streptophyta</taxon>
        <taxon>Embryophyta</taxon>
        <taxon>Tracheophyta</taxon>
        <taxon>Spermatophyta</taxon>
        <taxon>Magnoliopsida</taxon>
        <taxon>eudicotyledons</taxon>
        <taxon>Gunneridae</taxon>
        <taxon>Pentapetalae</taxon>
        <taxon>asterids</taxon>
        <taxon>Cornales</taxon>
        <taxon>Nyssaceae</taxon>
        <taxon>Davidia</taxon>
    </lineage>
</organism>
<dbReference type="Pfam" id="PF00439">
    <property type="entry name" value="Bromodomain"/>
    <property type="match status" value="1"/>
</dbReference>
<sequence>MDFGTVRKNLDEGLYSKLEEFEVDVLLICSNAMQYNAPDTIYFRQARSIQELAKRDFENLRQVSDDGEPRPKVVRRGRPPNKNLKKPPVRPPLERLAPELASDATLATGGDNSIESTSYNLRRGSMSYRFQSTNALVKDFHRSRNNETCTDWLSEWNDEFPASILKAEAKYGRKQSSLDENRRATYEHFHPSAFGHEPSVLTTLDGDMKQLLGVGLHLDHGYARSLARFTGNLGPAVWKIASKKIERVLPTGLKFGPGWVGEDEPLPQPLSLSSEKQKSSNNSANDGHPSRPITPSTSCLNPVVTYGTSLRCKEDMVEAVKGLNSQSELAVLKSGVGGSTPGPSFQTWQKPVLHPDKNGFNGVFGYGLSSQMGMVRQAIMPTGQPGLEEASVPSQMLGMVGRGNTTSVPPMATNHIISEEPKFPGGSKSAHSGNLAPDSCLDSRAAPEAGISGKQSWQGLSLQHRQYPLPVPPDLNVIFQAPGSPSSSFQIGSPQQPDLALQL</sequence>
<dbReference type="AlphaFoldDB" id="A0A5B6YHH6"/>
<evidence type="ECO:0000256" key="1">
    <source>
        <dbReference type="ARBA" id="ARBA00023117"/>
    </source>
</evidence>
<feature type="compositionally biased region" description="Basic residues" evidence="3">
    <location>
        <begin position="72"/>
        <end position="88"/>
    </location>
</feature>
<feature type="compositionally biased region" description="Polar residues" evidence="3">
    <location>
        <begin position="483"/>
        <end position="496"/>
    </location>
</feature>
<keyword evidence="1 2" id="KW-0103">Bromodomain</keyword>
<proteinExistence type="predicted"/>
<dbReference type="SUPFAM" id="SSF47370">
    <property type="entry name" value="Bromodomain"/>
    <property type="match status" value="1"/>
</dbReference>
<feature type="region of interest" description="Disordered" evidence="3">
    <location>
        <begin position="61"/>
        <end position="92"/>
    </location>
</feature>
<dbReference type="Gene3D" id="1.20.920.10">
    <property type="entry name" value="Bromodomain-like"/>
    <property type="match status" value="1"/>
</dbReference>
<feature type="compositionally biased region" description="Polar residues" evidence="3">
    <location>
        <begin position="270"/>
        <end position="285"/>
    </location>
</feature>
<evidence type="ECO:0000259" key="4">
    <source>
        <dbReference type="PROSITE" id="PS50014"/>
    </source>
</evidence>
<feature type="region of interest" description="Disordered" evidence="3">
    <location>
        <begin position="416"/>
        <end position="452"/>
    </location>
</feature>
<feature type="domain" description="Bromo" evidence="4">
    <location>
        <begin position="1"/>
        <end position="43"/>
    </location>
</feature>
<dbReference type="PROSITE" id="PS50014">
    <property type="entry name" value="BROMODOMAIN_2"/>
    <property type="match status" value="1"/>
</dbReference>
<dbReference type="InterPro" id="IPR001487">
    <property type="entry name" value="Bromodomain"/>
</dbReference>
<dbReference type="EMBL" id="GHES01000297">
    <property type="protein sequence ID" value="MPA30856.1"/>
    <property type="molecule type" value="Transcribed_RNA"/>
</dbReference>
<dbReference type="InterPro" id="IPR051831">
    <property type="entry name" value="Bromodomain_contain_prot"/>
</dbReference>